<name>A0A077ZNN4_STYLE</name>
<dbReference type="InterPro" id="IPR013783">
    <property type="entry name" value="Ig-like_fold"/>
</dbReference>
<dbReference type="GO" id="GO:0016020">
    <property type="term" value="C:membrane"/>
    <property type="evidence" value="ECO:0007669"/>
    <property type="project" value="InterPro"/>
</dbReference>
<dbReference type="InParanoid" id="A0A077ZNN4"/>
<keyword evidence="3" id="KW-1185">Reference proteome</keyword>
<dbReference type="Proteomes" id="UP000039865">
    <property type="component" value="Unassembled WGS sequence"/>
</dbReference>
<dbReference type="EMBL" id="CCKQ01000502">
    <property type="protein sequence ID" value="CDW71582.1"/>
    <property type="molecule type" value="Genomic_DNA"/>
</dbReference>
<accession>A0A077ZNN4</accession>
<dbReference type="SUPFAM" id="SSF49313">
    <property type="entry name" value="Cadherin-like"/>
    <property type="match status" value="1"/>
</dbReference>
<protein>
    <recommendedName>
        <fullName evidence="4">Cadherin domain-containing protein</fullName>
    </recommendedName>
</protein>
<evidence type="ECO:0008006" key="4">
    <source>
        <dbReference type="Google" id="ProtNLM"/>
    </source>
</evidence>
<gene>
    <name evidence="2" type="primary">Contig13741.g14659</name>
    <name evidence="2" type="ORF">STYLEM_529</name>
</gene>
<evidence type="ECO:0000313" key="2">
    <source>
        <dbReference type="EMBL" id="CDW71582.1"/>
    </source>
</evidence>
<evidence type="ECO:0000256" key="1">
    <source>
        <dbReference type="SAM" id="Coils"/>
    </source>
</evidence>
<keyword evidence="1" id="KW-0175">Coiled coil</keyword>
<feature type="coiled-coil region" evidence="1">
    <location>
        <begin position="40"/>
        <end position="67"/>
    </location>
</feature>
<reference evidence="2 3" key="1">
    <citation type="submission" date="2014-06" db="EMBL/GenBank/DDBJ databases">
        <authorList>
            <person name="Swart Estienne"/>
        </authorList>
    </citation>
    <scope>NUCLEOTIDE SEQUENCE [LARGE SCALE GENOMIC DNA]</scope>
    <source>
        <strain evidence="2 3">130c</strain>
    </source>
</reference>
<dbReference type="AlphaFoldDB" id="A0A077ZNN4"/>
<dbReference type="InterPro" id="IPR015919">
    <property type="entry name" value="Cadherin-like_sf"/>
</dbReference>
<proteinExistence type="predicted"/>
<dbReference type="GO" id="GO:0005509">
    <property type="term" value="F:calcium ion binding"/>
    <property type="evidence" value="ECO:0007669"/>
    <property type="project" value="InterPro"/>
</dbReference>
<organism evidence="2 3">
    <name type="scientific">Stylonychia lemnae</name>
    <name type="common">Ciliate</name>
    <dbReference type="NCBI Taxonomy" id="5949"/>
    <lineage>
        <taxon>Eukaryota</taxon>
        <taxon>Sar</taxon>
        <taxon>Alveolata</taxon>
        <taxon>Ciliophora</taxon>
        <taxon>Intramacronucleata</taxon>
        <taxon>Spirotrichea</taxon>
        <taxon>Stichotrichia</taxon>
        <taxon>Sporadotrichida</taxon>
        <taxon>Oxytrichidae</taxon>
        <taxon>Stylonychinae</taxon>
        <taxon>Stylonychia</taxon>
    </lineage>
</organism>
<sequence>MKNNRDNSLTDTKQLKKLMMSFILNDSEIDLLSNLDFRKVQLLNKKLENTEDETQQFRSAIRKYENHQLFTPSNEKQNKENEQKYKYCWVLGLLLGWKLHHLNYYYCNNIIYHYHFNNNNNNNNNNYHYYHYYDNNNDNNNNHYYFYNFLNYELYIYQYNKFLYYNYLNNNNYDSNANYNNNYHNNSSTNCINYNNIDYSREVDGILVGTDITLQIYVTNIAKYDVVQNTAPYFSSNLENLKITYPNQISYQLPGMIDDEENSITVKVDSTQQFVSFSSSQNQFVISPTIKDMGSYQIKITLSDNANLKMSREYILNLVVEVPQEYLDKLVDNSYLGGSDINYNGSDNSKNIKRLKLTAQIQSIDQLGKILLLLMGKTKISQSLNGKFWSLKDQL</sequence>
<dbReference type="Gene3D" id="2.60.40.10">
    <property type="entry name" value="Immunoglobulins"/>
    <property type="match status" value="1"/>
</dbReference>
<evidence type="ECO:0000313" key="3">
    <source>
        <dbReference type="Proteomes" id="UP000039865"/>
    </source>
</evidence>